<keyword evidence="3" id="KW-1185">Reference proteome</keyword>
<protein>
    <submittedName>
        <fullName evidence="2">C4-type zinc ribbon domain-containing protein</fullName>
    </submittedName>
</protein>
<dbReference type="InterPro" id="IPR056003">
    <property type="entry name" value="CT398_CC_hairpin"/>
</dbReference>
<sequence length="242" mass="26100">MTEQHQALTALLDVQAVDSELHGIMAKAKSQQESEHVKALLGRRTQAIEAAKQLDAQGKEAASAVDTAEAKVRDIQAKIDRDTERLNQGGSAKDLMGIQHEIDTLTKQRGDAEDTQYQAMEHAEAVAADREQKLPLLRAADAQAKEAVTQRDQELAALKERHQELTAQRPGLVSAVGDEALVKRYDSLRNARGGGRIAVARFDRDTCGACGTHMSPGDAQTIANTPAASIPTCIECSAMLVR</sequence>
<proteinExistence type="predicted"/>
<dbReference type="EMBL" id="BAAAQA010000001">
    <property type="protein sequence ID" value="GAA2107565.1"/>
    <property type="molecule type" value="Genomic_DNA"/>
</dbReference>
<organism evidence="2 3">
    <name type="scientific">Kocuria atrinae</name>
    <dbReference type="NCBI Taxonomy" id="592377"/>
    <lineage>
        <taxon>Bacteria</taxon>
        <taxon>Bacillati</taxon>
        <taxon>Actinomycetota</taxon>
        <taxon>Actinomycetes</taxon>
        <taxon>Micrococcales</taxon>
        <taxon>Micrococcaceae</taxon>
        <taxon>Kocuria</taxon>
    </lineage>
</organism>
<evidence type="ECO:0000259" key="1">
    <source>
        <dbReference type="Pfam" id="PF24481"/>
    </source>
</evidence>
<reference evidence="2 3" key="1">
    <citation type="journal article" date="2019" name="Int. J. Syst. Evol. Microbiol.">
        <title>The Global Catalogue of Microorganisms (GCM) 10K type strain sequencing project: providing services to taxonomists for standard genome sequencing and annotation.</title>
        <authorList>
            <consortium name="The Broad Institute Genomics Platform"/>
            <consortium name="The Broad Institute Genome Sequencing Center for Infectious Disease"/>
            <person name="Wu L."/>
            <person name="Ma J."/>
        </authorList>
    </citation>
    <scope>NUCLEOTIDE SEQUENCE [LARGE SCALE GENOMIC DNA]</scope>
    <source>
        <strain evidence="2 3">JCM 15914</strain>
    </source>
</reference>
<dbReference type="Pfam" id="PF24481">
    <property type="entry name" value="CT398_CC"/>
    <property type="match status" value="1"/>
</dbReference>
<dbReference type="RefSeq" id="WP_344223030.1">
    <property type="nucleotide sequence ID" value="NZ_BAAAQA010000001.1"/>
</dbReference>
<dbReference type="Proteomes" id="UP001500166">
    <property type="component" value="Unassembled WGS sequence"/>
</dbReference>
<gene>
    <name evidence="2" type="ORF">GCM10009824_00100</name>
</gene>
<comment type="caution">
    <text evidence="2">The sequence shown here is derived from an EMBL/GenBank/DDBJ whole genome shotgun (WGS) entry which is preliminary data.</text>
</comment>
<feature type="domain" description="CT398-like coiled coil hairpin" evidence="1">
    <location>
        <begin position="14"/>
        <end position="193"/>
    </location>
</feature>
<evidence type="ECO:0000313" key="3">
    <source>
        <dbReference type="Proteomes" id="UP001500166"/>
    </source>
</evidence>
<accession>A0ABN2XAC5</accession>
<dbReference type="Gene3D" id="1.10.287.1490">
    <property type="match status" value="1"/>
</dbReference>
<evidence type="ECO:0000313" key="2">
    <source>
        <dbReference type="EMBL" id="GAA2107565.1"/>
    </source>
</evidence>
<name>A0ABN2XAC5_9MICC</name>